<protein>
    <submittedName>
        <fullName evidence="1">12113_t:CDS:1</fullName>
    </submittedName>
</protein>
<organism evidence="1 2">
    <name type="scientific">Cetraspora pellucida</name>
    <dbReference type="NCBI Taxonomy" id="1433469"/>
    <lineage>
        <taxon>Eukaryota</taxon>
        <taxon>Fungi</taxon>
        <taxon>Fungi incertae sedis</taxon>
        <taxon>Mucoromycota</taxon>
        <taxon>Glomeromycotina</taxon>
        <taxon>Glomeromycetes</taxon>
        <taxon>Diversisporales</taxon>
        <taxon>Gigasporaceae</taxon>
        <taxon>Cetraspora</taxon>
    </lineage>
</organism>
<dbReference type="Proteomes" id="UP000789366">
    <property type="component" value="Unassembled WGS sequence"/>
</dbReference>
<gene>
    <name evidence="1" type="ORF">SPELUC_LOCUS12132</name>
</gene>
<feature type="non-terminal residue" evidence="1">
    <location>
        <position position="97"/>
    </location>
</feature>
<reference evidence="1" key="1">
    <citation type="submission" date="2021-06" db="EMBL/GenBank/DDBJ databases">
        <authorList>
            <person name="Kallberg Y."/>
            <person name="Tangrot J."/>
            <person name="Rosling A."/>
        </authorList>
    </citation>
    <scope>NUCLEOTIDE SEQUENCE</scope>
    <source>
        <strain evidence="1">28 12/20/2015</strain>
    </source>
</reference>
<proteinExistence type="predicted"/>
<evidence type="ECO:0000313" key="2">
    <source>
        <dbReference type="Proteomes" id="UP000789366"/>
    </source>
</evidence>
<keyword evidence="2" id="KW-1185">Reference proteome</keyword>
<name>A0ACA9PLQ9_9GLOM</name>
<comment type="caution">
    <text evidence="1">The sequence shown here is derived from an EMBL/GenBank/DDBJ whole genome shotgun (WGS) entry which is preliminary data.</text>
</comment>
<accession>A0ACA9PLQ9</accession>
<sequence>EIQLIYKNFKQQTDYSFLVWNETEPQNIILTPNLDSQQQSLQQQSPQEQFSQQQSSQQQSSTIVSANNDVDLDLYQQCETKVAELEYLAKHLREELS</sequence>
<dbReference type="EMBL" id="CAJVPW010027678">
    <property type="protein sequence ID" value="CAG8716240.1"/>
    <property type="molecule type" value="Genomic_DNA"/>
</dbReference>
<feature type="non-terminal residue" evidence="1">
    <location>
        <position position="1"/>
    </location>
</feature>
<evidence type="ECO:0000313" key="1">
    <source>
        <dbReference type="EMBL" id="CAG8716240.1"/>
    </source>
</evidence>